<sequence>MDTQGAKKRLFWRWHTVCLFALCTCFLDAVRGQIRYSIPEELEHGAFVGNIAEDLGLDLDRLSARRFRIMLQATDPSLFSVALYTGEIRTIRQLVEKDPSSHRLVILVKDNGQPPLSATVSIILSVVDSLPDSQPDLGDLSLSPHHSPNFSLYLIVSLGAISFTFLVAIIILVSVRRLKGRASRAPGCAEANGNGALPQVYCYKMCLTPESSKSDFMFLKPCSPVMSVQQNNAKSTDYLTSGWSAVDRNELANNRAASPNELKYASITNDWTLTKNQRNLAYKRYSSANMEGTLTRQQKHDAHGFSCSVAPQYWTWGSHMNDCKISLQEGTLPHYSWTPKYTQPSSEAADYQHNVYIPGSTSDYSTLKLASRGELDVYNTFSTFGKKKRFISNYEQAFDIDDSLIVSNNIFK</sequence>
<proteinExistence type="predicted"/>
<comment type="caution">
    <text evidence="1">The sequence shown here is derived from an EMBL/GenBank/DDBJ whole genome shotgun (WGS) entry which is preliminary data.</text>
</comment>
<accession>A0ACB9WLD2</accession>
<organism evidence="1 2">
    <name type="scientific">Chaenocephalus aceratus</name>
    <name type="common">Blackfin icefish</name>
    <name type="synonym">Chaenichthys aceratus</name>
    <dbReference type="NCBI Taxonomy" id="36190"/>
    <lineage>
        <taxon>Eukaryota</taxon>
        <taxon>Metazoa</taxon>
        <taxon>Chordata</taxon>
        <taxon>Craniata</taxon>
        <taxon>Vertebrata</taxon>
        <taxon>Euteleostomi</taxon>
        <taxon>Actinopterygii</taxon>
        <taxon>Neopterygii</taxon>
        <taxon>Teleostei</taxon>
        <taxon>Neoteleostei</taxon>
        <taxon>Acanthomorphata</taxon>
        <taxon>Eupercaria</taxon>
        <taxon>Perciformes</taxon>
        <taxon>Notothenioidei</taxon>
        <taxon>Channichthyidae</taxon>
        <taxon>Chaenocephalus</taxon>
    </lineage>
</organism>
<name>A0ACB9WLD2_CHAAC</name>
<evidence type="ECO:0000313" key="2">
    <source>
        <dbReference type="Proteomes" id="UP001057452"/>
    </source>
</evidence>
<evidence type="ECO:0000313" key="1">
    <source>
        <dbReference type="EMBL" id="KAI4813873.1"/>
    </source>
</evidence>
<reference evidence="1" key="1">
    <citation type="submission" date="2022-05" db="EMBL/GenBank/DDBJ databases">
        <title>Chromosome-level genome of Chaenocephalus aceratus.</title>
        <authorList>
            <person name="Park H."/>
        </authorList>
    </citation>
    <scope>NUCLEOTIDE SEQUENCE</scope>
    <source>
        <strain evidence="1">KU_202001</strain>
    </source>
</reference>
<protein>
    <submittedName>
        <fullName evidence="1">Uncharacterized protein</fullName>
    </submittedName>
</protein>
<dbReference type="Proteomes" id="UP001057452">
    <property type="component" value="Chromosome 14"/>
</dbReference>
<gene>
    <name evidence="1" type="ORF">KUCAC02_003094</name>
</gene>
<keyword evidence="2" id="KW-1185">Reference proteome</keyword>
<dbReference type="EMBL" id="CM043798">
    <property type="protein sequence ID" value="KAI4813873.1"/>
    <property type="molecule type" value="Genomic_DNA"/>
</dbReference>